<dbReference type="Proteomes" id="UP001060215">
    <property type="component" value="Chromosome 5"/>
</dbReference>
<accession>A0ACC0HBP3</accession>
<keyword evidence="2" id="KW-1185">Reference proteome</keyword>
<sequence length="123" mass="13735">MGMREASFLPTNKAVDDEQLKRYQMGKFDFQASNMLIVPVVTLVILNLVSLFGGVTRMVINGSFNEMLVQVGLSFFIVSMSYPIVEGMVVRKDKGMVPISVSILSTVISMIYLLLGSLIIMYW</sequence>
<protein>
    <submittedName>
        <fullName evidence="1">Cellulose synthase-like protein E6</fullName>
    </submittedName>
</protein>
<evidence type="ECO:0000313" key="1">
    <source>
        <dbReference type="EMBL" id="KAI8010313.1"/>
    </source>
</evidence>
<comment type="caution">
    <text evidence="1">The sequence shown here is derived from an EMBL/GenBank/DDBJ whole genome shotgun (WGS) entry which is preliminary data.</text>
</comment>
<gene>
    <name evidence="1" type="ORF">LOK49_LG06G02533</name>
</gene>
<dbReference type="EMBL" id="CM045762">
    <property type="protein sequence ID" value="KAI8010313.1"/>
    <property type="molecule type" value="Genomic_DNA"/>
</dbReference>
<name>A0ACC0HBP3_9ERIC</name>
<proteinExistence type="predicted"/>
<organism evidence="1 2">
    <name type="scientific">Camellia lanceoleosa</name>
    <dbReference type="NCBI Taxonomy" id="1840588"/>
    <lineage>
        <taxon>Eukaryota</taxon>
        <taxon>Viridiplantae</taxon>
        <taxon>Streptophyta</taxon>
        <taxon>Embryophyta</taxon>
        <taxon>Tracheophyta</taxon>
        <taxon>Spermatophyta</taxon>
        <taxon>Magnoliopsida</taxon>
        <taxon>eudicotyledons</taxon>
        <taxon>Gunneridae</taxon>
        <taxon>Pentapetalae</taxon>
        <taxon>asterids</taxon>
        <taxon>Ericales</taxon>
        <taxon>Theaceae</taxon>
        <taxon>Camellia</taxon>
    </lineage>
</organism>
<evidence type="ECO:0000313" key="2">
    <source>
        <dbReference type="Proteomes" id="UP001060215"/>
    </source>
</evidence>
<reference evidence="1 2" key="1">
    <citation type="journal article" date="2022" name="Plant J.">
        <title>Chromosome-level genome of Camellia lanceoleosa provides a valuable resource for understanding genome evolution and self-incompatibility.</title>
        <authorList>
            <person name="Gong W."/>
            <person name="Xiao S."/>
            <person name="Wang L."/>
            <person name="Liao Z."/>
            <person name="Chang Y."/>
            <person name="Mo W."/>
            <person name="Hu G."/>
            <person name="Li W."/>
            <person name="Zhao G."/>
            <person name="Zhu H."/>
            <person name="Hu X."/>
            <person name="Ji K."/>
            <person name="Xiang X."/>
            <person name="Song Q."/>
            <person name="Yuan D."/>
            <person name="Jin S."/>
            <person name="Zhang L."/>
        </authorList>
    </citation>
    <scope>NUCLEOTIDE SEQUENCE [LARGE SCALE GENOMIC DNA]</scope>
    <source>
        <strain evidence="1">SQ_2022a</strain>
    </source>
</reference>